<gene>
    <name evidence="1" type="ORF">CCAX7_001370</name>
</gene>
<proteinExistence type="predicted"/>
<dbReference type="OrthoDB" id="56319at2"/>
<dbReference type="EMBL" id="AP025739">
    <property type="protein sequence ID" value="BDI28086.1"/>
    <property type="molecule type" value="Genomic_DNA"/>
</dbReference>
<dbReference type="Pfam" id="PF16949">
    <property type="entry name" value="ABC_tran_2"/>
    <property type="match status" value="2"/>
</dbReference>
<dbReference type="AlphaFoldDB" id="A0A402CRW8"/>
<organism evidence="1 2">
    <name type="scientific">Capsulimonas corticalis</name>
    <dbReference type="NCBI Taxonomy" id="2219043"/>
    <lineage>
        <taxon>Bacteria</taxon>
        <taxon>Bacillati</taxon>
        <taxon>Armatimonadota</taxon>
        <taxon>Armatimonadia</taxon>
        <taxon>Capsulimonadales</taxon>
        <taxon>Capsulimonadaceae</taxon>
        <taxon>Capsulimonas</taxon>
    </lineage>
</organism>
<name>A0A402CRW8_9BACT</name>
<reference evidence="1 2" key="1">
    <citation type="journal article" date="2019" name="Int. J. Syst. Evol. Microbiol.">
        <title>Capsulimonas corticalis gen. nov., sp. nov., an aerobic capsulated bacterium, of a novel bacterial order, Capsulimonadales ord. nov., of the class Armatimonadia of the phylum Armatimonadetes.</title>
        <authorList>
            <person name="Li J."/>
            <person name="Kudo C."/>
            <person name="Tonouchi A."/>
        </authorList>
    </citation>
    <scope>NUCLEOTIDE SEQUENCE [LARGE SCALE GENOMIC DNA]</scope>
    <source>
        <strain evidence="1 2">AX-7</strain>
    </source>
</reference>
<dbReference type="Proteomes" id="UP000287394">
    <property type="component" value="Chromosome"/>
</dbReference>
<protein>
    <submittedName>
        <fullName evidence="1">Uncharacterized protein</fullName>
    </submittedName>
</protein>
<evidence type="ECO:0000313" key="1">
    <source>
        <dbReference type="EMBL" id="BDI28086.1"/>
    </source>
</evidence>
<dbReference type="RefSeq" id="WP_119320041.1">
    <property type="nucleotide sequence ID" value="NZ_AP025739.1"/>
</dbReference>
<dbReference type="KEGG" id="ccot:CCAX7_001370"/>
<sequence>MFRILIRARLRMLANTARSAPRWHKLMVVWLTLFGVMIFATIGLACAALVLLMQGAAARHGALNPAAAQLTAHVYQYLFFFLLAGSVPFVASSLFQDNDLPLLLTTPVTPSAVVAAKLVDSVIANSAQFTVLGVPVLIGIGWGIGLSASGWAWFIASLALLLIFTPAFTGSLLLVLARILGVKKVRFVVMGVSVVLALGITLLAVAGTSRATQSGALDVGRMRAALSGAATATGTPAAQWSAAQTQVQALSKGQSEAGLSWLPSSWACSVAMDTAGGRPIGPAGAHGLIALVAATVVMIAFCIVVGGRVVSSEDILEQQDLNQVGRGIRRRQGAPPLGMSPAMAGLIVKDFLYIGRDTILIGQIGTTLILFFVPFVLKWTQPGASSGEDMYGNLAMLMIALVVYMVTSIIGLSTVGLEGKGAWMVLAGPLTRRDFLVAKWIVSFVMSIALVTGMVVIAALAFRWSLSLSLIAFGIFTFACFGLSGLGVGLAGIFPRFLYDNPAHRASVWAMVLGFVLATCYVVFCALLAAGVYVAFAQHLLGPPALFALAALLFIALSITTGYTPIALAAKRLGRYEWEH</sequence>
<evidence type="ECO:0000313" key="2">
    <source>
        <dbReference type="Proteomes" id="UP000287394"/>
    </source>
</evidence>
<accession>A0A402CRW8</accession>
<dbReference type="InterPro" id="IPR031599">
    <property type="entry name" value="ABC_tran_2"/>
</dbReference>
<keyword evidence="2" id="KW-1185">Reference proteome</keyword>